<keyword evidence="7" id="KW-0175">Coiled coil</keyword>
<dbReference type="Pfam" id="PF02263">
    <property type="entry name" value="GBP"/>
    <property type="match status" value="1"/>
</dbReference>
<dbReference type="CTD" id="115361"/>
<dbReference type="RefSeq" id="XP_006831126.1">
    <property type="nucleotide sequence ID" value="XM_006831063.1"/>
</dbReference>
<proteinExistence type="inferred from homology"/>
<evidence type="ECO:0000256" key="1">
    <source>
        <dbReference type="ARBA" id="ARBA00022588"/>
    </source>
</evidence>
<protein>
    <submittedName>
        <fullName evidence="10">Guanylate-binding protein 4</fullName>
    </submittedName>
</protein>
<keyword evidence="1" id="KW-0399">Innate immunity</keyword>
<keyword evidence="2" id="KW-0547">Nucleotide-binding</keyword>
<comment type="similarity">
    <text evidence="6">Belongs to the TRAFAC class dynamin-like GTPase superfamily. GB1/RHD3 GTPase family.</text>
</comment>
<dbReference type="PROSITE" id="PS51715">
    <property type="entry name" value="G_GB1_RHD3"/>
    <property type="match status" value="1"/>
</dbReference>
<gene>
    <name evidence="10" type="primary">GBP4</name>
</gene>
<evidence type="ECO:0000256" key="2">
    <source>
        <dbReference type="ARBA" id="ARBA00022741"/>
    </source>
</evidence>
<dbReference type="FunFam" id="1.20.1000.10:FF:000001">
    <property type="entry name" value="Guanylate binding protein 1"/>
    <property type="match status" value="1"/>
</dbReference>
<feature type="domain" description="GB1/RHD3-type G" evidence="8">
    <location>
        <begin position="35"/>
        <end position="277"/>
    </location>
</feature>
<dbReference type="InterPro" id="IPR036543">
    <property type="entry name" value="Guanylate-bd_C_sf"/>
</dbReference>
<dbReference type="CDD" id="cd01851">
    <property type="entry name" value="GBP"/>
    <property type="match status" value="1"/>
</dbReference>
<dbReference type="PANTHER" id="PTHR10751">
    <property type="entry name" value="GUANYLATE BINDING PROTEIN"/>
    <property type="match status" value="1"/>
</dbReference>
<dbReference type="GO" id="GO:0045087">
    <property type="term" value="P:innate immune response"/>
    <property type="evidence" value="ECO:0007669"/>
    <property type="project" value="UniProtKB-KW"/>
</dbReference>
<evidence type="ECO:0000256" key="3">
    <source>
        <dbReference type="ARBA" id="ARBA00022801"/>
    </source>
</evidence>
<evidence type="ECO:0000256" key="5">
    <source>
        <dbReference type="ARBA" id="ARBA00023134"/>
    </source>
</evidence>
<keyword evidence="3" id="KW-0378">Hydrolase</keyword>
<dbReference type="InterPro" id="IPR015894">
    <property type="entry name" value="Guanylate-bd_N"/>
</dbReference>
<evidence type="ECO:0000256" key="6">
    <source>
        <dbReference type="PROSITE-ProRule" id="PRU01052"/>
    </source>
</evidence>
<accession>A0A9B0WED6</accession>
<dbReference type="SUPFAM" id="SSF52540">
    <property type="entry name" value="P-loop containing nucleoside triphosphate hydrolases"/>
    <property type="match status" value="1"/>
</dbReference>
<dbReference type="OrthoDB" id="2135133at2759"/>
<dbReference type="Gene3D" id="3.40.50.300">
    <property type="entry name" value="P-loop containing nucleotide triphosphate hydrolases"/>
    <property type="match status" value="1"/>
</dbReference>
<dbReference type="GO" id="GO:0003924">
    <property type="term" value="F:GTPase activity"/>
    <property type="evidence" value="ECO:0007669"/>
    <property type="project" value="InterPro"/>
</dbReference>
<dbReference type="InterPro" id="IPR003191">
    <property type="entry name" value="Guanylate-bd/ATL_C"/>
</dbReference>
<dbReference type="Proteomes" id="UP000504623">
    <property type="component" value="Unplaced"/>
</dbReference>
<keyword evidence="5" id="KW-0342">GTP-binding</keyword>
<dbReference type="Pfam" id="PF02841">
    <property type="entry name" value="GBP_C"/>
    <property type="match status" value="1"/>
</dbReference>
<dbReference type="InterPro" id="IPR027417">
    <property type="entry name" value="P-loop_NTPase"/>
</dbReference>
<evidence type="ECO:0000313" key="10">
    <source>
        <dbReference type="RefSeq" id="XP_006831126.1"/>
    </source>
</evidence>
<reference evidence="10" key="1">
    <citation type="submission" date="2025-08" db="UniProtKB">
        <authorList>
            <consortium name="RefSeq"/>
        </authorList>
    </citation>
    <scope>IDENTIFICATION</scope>
    <source>
        <tissue evidence="10">Spleen</tissue>
    </source>
</reference>
<name>A0A9B0WED6_CHRAS</name>
<dbReference type="GO" id="GO:0005525">
    <property type="term" value="F:GTP binding"/>
    <property type="evidence" value="ECO:0007669"/>
    <property type="project" value="UniProtKB-KW"/>
</dbReference>
<evidence type="ECO:0000259" key="8">
    <source>
        <dbReference type="PROSITE" id="PS51715"/>
    </source>
</evidence>
<feature type="coiled-coil region" evidence="7">
    <location>
        <begin position="481"/>
        <end position="551"/>
    </location>
</feature>
<dbReference type="SUPFAM" id="SSF48340">
    <property type="entry name" value="Interferon-induced guanylate-binding protein 1 (GBP1), C-terminal domain"/>
    <property type="match status" value="1"/>
</dbReference>
<dbReference type="Gene3D" id="1.20.1000.10">
    <property type="entry name" value="Guanylate-binding protein, C-terminal domain"/>
    <property type="match status" value="1"/>
</dbReference>
<dbReference type="InterPro" id="IPR030386">
    <property type="entry name" value="G_GB1_RHD3_dom"/>
</dbReference>
<sequence length="702" mass="79998">MTSRPIMTAPICLVGNQNEQLTVNPKALEILHKISQPTVVVAIVGMYRTGKSYLMNCLAGQKHGFHLGSTVRSETKGIWMWCVPHPYKPNHTLVLLDTEGLGDVEKGDPKNDSWIFALAVLLSSTFVYNSMCTINHQALEQLHYVTELTELIKAKSPSKSDEIEDSTEFVSFFPDFVWTVRDFTLELKLDECTITEDEYLENALKLIPGRNPQIENSNRSRECIRHFFPRRKCFVFDRPTNDKIHLAHIEEVPDELLDCNFLVQAEKFCFYIFSEAKTKTLRQGIIVTGNRLGTLVKTYVDAINSGAVPCLENAVTTLAQHENLVAVQKATDHYSQQMAQRVRFPTETLQELLDIHATCEKESIAIFLEHSFKDENHEFHKKLMAAIGKMKDDFVLQNEEASVKYCQAELQQLSKVLMESISGGIFSIPGGHNLYLETRRKVEVDYAQVPRKGVKANEVLQRFLQSQAPVEESILQSDKALTDGEKAIEAERAKMEAIEKEKELLKEKQKEQQQKMEAQEKSFKENMEQMKEKMEKEREALLREQERVLEHKLKVQEEFLMEGFKKKAETLNSVICRLQEDIEATKNRSGFGGFLADLGDALMSVISLPGKFIQTVAQGEQLEEGFKNKAEKFNKEIHPLKEKIKTTEKSFSKIPVVLDVVGSTLMLAPPSNSKLIEAEMKAFSYTLEKEMDKAKTMKINSR</sequence>
<evidence type="ECO:0000313" key="9">
    <source>
        <dbReference type="Proteomes" id="UP000504623"/>
    </source>
</evidence>
<keyword evidence="4" id="KW-0391">Immunity</keyword>
<dbReference type="GeneID" id="102823114"/>
<dbReference type="AlphaFoldDB" id="A0A9B0WED6"/>
<organism evidence="9 10">
    <name type="scientific">Chrysochloris asiatica</name>
    <name type="common">Cape golden mole</name>
    <dbReference type="NCBI Taxonomy" id="185453"/>
    <lineage>
        <taxon>Eukaryota</taxon>
        <taxon>Metazoa</taxon>
        <taxon>Chordata</taxon>
        <taxon>Craniata</taxon>
        <taxon>Vertebrata</taxon>
        <taxon>Euteleostomi</taxon>
        <taxon>Mammalia</taxon>
        <taxon>Eutheria</taxon>
        <taxon>Afrotheria</taxon>
        <taxon>Chrysochloridae</taxon>
        <taxon>Chrysochlorinae</taxon>
        <taxon>Chrysochloris</taxon>
    </lineage>
</organism>
<dbReference type="FunFam" id="3.40.50.300:FF:000422">
    <property type="entry name" value="Guanylate-binding protein 1"/>
    <property type="match status" value="1"/>
</dbReference>
<evidence type="ECO:0000256" key="7">
    <source>
        <dbReference type="SAM" id="Coils"/>
    </source>
</evidence>
<dbReference type="InterPro" id="IPR037684">
    <property type="entry name" value="GBP_C"/>
</dbReference>
<keyword evidence="9" id="KW-1185">Reference proteome</keyword>
<dbReference type="CDD" id="cd16269">
    <property type="entry name" value="GBP_C"/>
    <property type="match status" value="1"/>
</dbReference>
<evidence type="ECO:0000256" key="4">
    <source>
        <dbReference type="ARBA" id="ARBA00022859"/>
    </source>
</evidence>